<evidence type="ECO:0000256" key="1">
    <source>
        <dbReference type="SAM" id="MobiDB-lite"/>
    </source>
</evidence>
<sequence length="55" mass="5717">MALLQAEAGTPQACGLQAEHRGSPELLSQVNSESLSATAVRVEPECNHAAAPTHH</sequence>
<organism evidence="2 3">
    <name type="scientific">Saguinus oedipus</name>
    <name type="common">Cotton-top tamarin</name>
    <name type="synonym">Oedipomidas oedipus</name>
    <dbReference type="NCBI Taxonomy" id="9490"/>
    <lineage>
        <taxon>Eukaryota</taxon>
        <taxon>Metazoa</taxon>
        <taxon>Chordata</taxon>
        <taxon>Craniata</taxon>
        <taxon>Vertebrata</taxon>
        <taxon>Euteleostomi</taxon>
        <taxon>Mammalia</taxon>
        <taxon>Eutheria</taxon>
        <taxon>Euarchontoglires</taxon>
        <taxon>Primates</taxon>
        <taxon>Haplorrhini</taxon>
        <taxon>Platyrrhini</taxon>
        <taxon>Cebidae</taxon>
        <taxon>Callitrichinae</taxon>
        <taxon>Saguinus</taxon>
    </lineage>
</organism>
<dbReference type="EMBL" id="JASSZA010000006">
    <property type="protein sequence ID" value="KAK2109095.1"/>
    <property type="molecule type" value="Genomic_DNA"/>
</dbReference>
<evidence type="ECO:0000313" key="3">
    <source>
        <dbReference type="Proteomes" id="UP001266305"/>
    </source>
</evidence>
<feature type="non-terminal residue" evidence="2">
    <location>
        <position position="55"/>
    </location>
</feature>
<feature type="region of interest" description="Disordered" evidence="1">
    <location>
        <begin position="25"/>
        <end position="55"/>
    </location>
</feature>
<proteinExistence type="predicted"/>
<keyword evidence="3" id="KW-1185">Reference proteome</keyword>
<comment type="caution">
    <text evidence="2">The sequence shown here is derived from an EMBL/GenBank/DDBJ whole genome shotgun (WGS) entry which is preliminary data.</text>
</comment>
<feature type="compositionally biased region" description="Polar residues" evidence="1">
    <location>
        <begin position="26"/>
        <end position="37"/>
    </location>
</feature>
<evidence type="ECO:0000313" key="2">
    <source>
        <dbReference type="EMBL" id="KAK2109095.1"/>
    </source>
</evidence>
<dbReference type="Proteomes" id="UP001266305">
    <property type="component" value="Unassembled WGS sequence"/>
</dbReference>
<protein>
    <submittedName>
        <fullName evidence="2">Uncharacterized protein</fullName>
    </submittedName>
</protein>
<accession>A0ABQ9VJ31</accession>
<reference evidence="2 3" key="1">
    <citation type="submission" date="2023-05" db="EMBL/GenBank/DDBJ databases">
        <title>B98-5 Cell Line De Novo Hybrid Assembly: An Optical Mapping Approach.</title>
        <authorList>
            <person name="Kananen K."/>
            <person name="Auerbach J.A."/>
            <person name="Kautto E."/>
            <person name="Blachly J.S."/>
        </authorList>
    </citation>
    <scope>NUCLEOTIDE SEQUENCE [LARGE SCALE GENOMIC DNA]</scope>
    <source>
        <strain evidence="2">B95-8</strain>
        <tissue evidence="2">Cell line</tissue>
    </source>
</reference>
<gene>
    <name evidence="2" type="ORF">P7K49_014260</name>
</gene>
<name>A0ABQ9VJ31_SAGOE</name>